<name>A0A2G1W456_9BACT</name>
<gene>
    <name evidence="1" type="ORF">CEE69_17875</name>
</gene>
<dbReference type="EMBL" id="NIZW01000014">
    <property type="protein sequence ID" value="PHQ33802.1"/>
    <property type="molecule type" value="Genomic_DNA"/>
</dbReference>
<sequence length="81" mass="9440">MSSHIRGTRNEIFPSLPMVPRVPQGEYVSPPELQSSLGFCFSLKECGRWFVSDSKRRESRDREIHRCETQLFPAFVSRSKH</sequence>
<evidence type="ECO:0000313" key="2">
    <source>
        <dbReference type="Proteomes" id="UP000225740"/>
    </source>
</evidence>
<protein>
    <submittedName>
        <fullName evidence="1">Uncharacterized protein</fullName>
    </submittedName>
</protein>
<dbReference type="AlphaFoldDB" id="A0A2G1W456"/>
<comment type="caution">
    <text evidence="1">The sequence shown here is derived from an EMBL/GenBank/DDBJ whole genome shotgun (WGS) entry which is preliminary data.</text>
</comment>
<evidence type="ECO:0000313" key="1">
    <source>
        <dbReference type="EMBL" id="PHQ33802.1"/>
    </source>
</evidence>
<organism evidence="1 2">
    <name type="scientific">Rhodopirellula bahusiensis</name>
    <dbReference type="NCBI Taxonomy" id="2014065"/>
    <lineage>
        <taxon>Bacteria</taxon>
        <taxon>Pseudomonadati</taxon>
        <taxon>Planctomycetota</taxon>
        <taxon>Planctomycetia</taxon>
        <taxon>Pirellulales</taxon>
        <taxon>Pirellulaceae</taxon>
        <taxon>Rhodopirellula</taxon>
    </lineage>
</organism>
<dbReference type="Proteomes" id="UP000225740">
    <property type="component" value="Unassembled WGS sequence"/>
</dbReference>
<accession>A0A2G1W456</accession>
<reference evidence="1 2" key="1">
    <citation type="submission" date="2017-06" db="EMBL/GenBank/DDBJ databases">
        <title>Description of Rhodopirellula bahusiensis sp. nov.</title>
        <authorList>
            <person name="Kizina J."/>
            <person name="Harder J."/>
        </authorList>
    </citation>
    <scope>NUCLEOTIDE SEQUENCE [LARGE SCALE GENOMIC DNA]</scope>
    <source>
        <strain evidence="1 2">SWK21</strain>
    </source>
</reference>
<keyword evidence="2" id="KW-1185">Reference proteome</keyword>
<proteinExistence type="predicted"/>